<feature type="compositionally biased region" description="Acidic residues" evidence="4">
    <location>
        <begin position="366"/>
        <end position="375"/>
    </location>
</feature>
<feature type="region of interest" description="Disordered" evidence="4">
    <location>
        <begin position="277"/>
        <end position="385"/>
    </location>
</feature>
<dbReference type="SUPFAM" id="SSF48403">
    <property type="entry name" value="Ankyrin repeat"/>
    <property type="match status" value="1"/>
</dbReference>
<feature type="region of interest" description="Disordered" evidence="4">
    <location>
        <begin position="1"/>
        <end position="61"/>
    </location>
</feature>
<evidence type="ECO:0000256" key="1">
    <source>
        <dbReference type="ARBA" id="ARBA00022737"/>
    </source>
</evidence>
<name>A0A7S3XJU8_HETAK</name>
<sequence>MGNTVPAMKSKKEDPEWRQAHHLARSPDDVEIVVSNQDEDRGSRSRTSSAGEAVSKIGSAARRRLSSTIGQQVEDLKFKAEKKNRQGVVKDVFRCSMYGTVADMEKCILFGDDVHTVDKYSRNCFTYACMGANLGTIAFLADQGVQTDLRDMDGKTPLHWVAESDRNQNAIQVMADSGCDLNVTDNEGNTALHAACENGQAHIIVKLLRMGADPSLTNEKGQTAKDLVMSSSQPVSVQNKIKKLLKTIRPLNATMSPAAVTARRQSLSRKIEASGLTTGANWAGSPKQGAAPRSRARSTSPVGKMMMTFLPKGKGGQGGVITPRGLQDLPPAASPRPRDVSAALSEADADLHADAAAAGGFHGFDGEDLSDDEPELAPRGSDHNV</sequence>
<evidence type="ECO:0000256" key="2">
    <source>
        <dbReference type="ARBA" id="ARBA00023043"/>
    </source>
</evidence>
<dbReference type="Gene3D" id="1.25.40.20">
    <property type="entry name" value="Ankyrin repeat-containing domain"/>
    <property type="match status" value="1"/>
</dbReference>
<dbReference type="SMART" id="SM00248">
    <property type="entry name" value="ANK"/>
    <property type="match status" value="3"/>
</dbReference>
<protein>
    <submittedName>
        <fullName evidence="5">Uncharacterized protein</fullName>
    </submittedName>
</protein>
<dbReference type="PANTHER" id="PTHR24171:SF11">
    <property type="entry name" value="26S PROTEASOME NON-ATPASE REGULATORY SUBUNIT 10"/>
    <property type="match status" value="1"/>
</dbReference>
<evidence type="ECO:0000256" key="4">
    <source>
        <dbReference type="SAM" id="MobiDB-lite"/>
    </source>
</evidence>
<feature type="compositionally biased region" description="Basic and acidic residues" evidence="4">
    <location>
        <begin position="10"/>
        <end position="19"/>
    </location>
</feature>
<organism evidence="5">
    <name type="scientific">Heterosigma akashiwo</name>
    <name type="common">Chromophytic alga</name>
    <name type="synonym">Heterosigma carterae</name>
    <dbReference type="NCBI Taxonomy" id="2829"/>
    <lineage>
        <taxon>Eukaryota</taxon>
        <taxon>Sar</taxon>
        <taxon>Stramenopiles</taxon>
        <taxon>Ochrophyta</taxon>
        <taxon>Raphidophyceae</taxon>
        <taxon>Chattonellales</taxon>
        <taxon>Chattonellaceae</taxon>
        <taxon>Heterosigma</taxon>
    </lineage>
</organism>
<dbReference type="PROSITE" id="PS50088">
    <property type="entry name" value="ANK_REPEAT"/>
    <property type="match status" value="2"/>
</dbReference>
<dbReference type="EMBL" id="HBIU01006281">
    <property type="protein sequence ID" value="CAE0623735.1"/>
    <property type="molecule type" value="Transcribed_RNA"/>
</dbReference>
<feature type="repeat" description="ANK" evidence="3">
    <location>
        <begin position="153"/>
        <end position="186"/>
    </location>
</feature>
<dbReference type="PROSITE" id="PS50297">
    <property type="entry name" value="ANK_REP_REGION"/>
    <property type="match status" value="2"/>
</dbReference>
<evidence type="ECO:0000256" key="3">
    <source>
        <dbReference type="PROSITE-ProRule" id="PRU00023"/>
    </source>
</evidence>
<proteinExistence type="predicted"/>
<accession>A0A7S3XJU8</accession>
<dbReference type="GO" id="GO:0085020">
    <property type="term" value="P:protein K6-linked ubiquitination"/>
    <property type="evidence" value="ECO:0007669"/>
    <property type="project" value="TreeGrafter"/>
</dbReference>
<reference evidence="5" key="1">
    <citation type="submission" date="2021-01" db="EMBL/GenBank/DDBJ databases">
        <authorList>
            <person name="Corre E."/>
            <person name="Pelletier E."/>
            <person name="Niang G."/>
            <person name="Scheremetjew M."/>
            <person name="Finn R."/>
            <person name="Kale V."/>
            <person name="Holt S."/>
            <person name="Cochrane G."/>
            <person name="Meng A."/>
            <person name="Brown T."/>
            <person name="Cohen L."/>
        </authorList>
    </citation>
    <scope>NUCLEOTIDE SEQUENCE</scope>
    <source>
        <strain evidence="5">CCMP3107</strain>
    </source>
</reference>
<dbReference type="Pfam" id="PF12796">
    <property type="entry name" value="Ank_2"/>
    <property type="match status" value="1"/>
</dbReference>
<dbReference type="AlphaFoldDB" id="A0A7S3XJU8"/>
<dbReference type="InterPro" id="IPR036770">
    <property type="entry name" value="Ankyrin_rpt-contain_sf"/>
</dbReference>
<dbReference type="PANTHER" id="PTHR24171">
    <property type="entry name" value="ANKYRIN REPEAT DOMAIN-CONTAINING PROTEIN 39-RELATED"/>
    <property type="match status" value="1"/>
</dbReference>
<keyword evidence="1" id="KW-0677">Repeat</keyword>
<dbReference type="InterPro" id="IPR002110">
    <property type="entry name" value="Ankyrin_rpt"/>
</dbReference>
<dbReference type="GO" id="GO:0004842">
    <property type="term" value="F:ubiquitin-protein transferase activity"/>
    <property type="evidence" value="ECO:0007669"/>
    <property type="project" value="TreeGrafter"/>
</dbReference>
<evidence type="ECO:0000313" key="5">
    <source>
        <dbReference type="EMBL" id="CAE0623735.1"/>
    </source>
</evidence>
<feature type="repeat" description="ANK" evidence="3">
    <location>
        <begin position="187"/>
        <end position="219"/>
    </location>
</feature>
<keyword evidence="2 3" id="KW-0040">ANK repeat</keyword>
<gene>
    <name evidence="5" type="ORF">HAKA00212_LOCUS2401</name>
</gene>